<feature type="compositionally biased region" description="Basic and acidic residues" evidence="6">
    <location>
        <begin position="946"/>
        <end position="956"/>
    </location>
</feature>
<proteinExistence type="predicted"/>
<feature type="region of interest" description="Disordered" evidence="6">
    <location>
        <begin position="28"/>
        <end position="56"/>
    </location>
</feature>
<dbReference type="InterPro" id="IPR006141">
    <property type="entry name" value="Intein_N"/>
</dbReference>
<dbReference type="RefSeq" id="WP_343949603.1">
    <property type="nucleotide sequence ID" value="NZ_BAAAHQ010000008.1"/>
</dbReference>
<dbReference type="PANTHER" id="PTHR32305:SF15">
    <property type="entry name" value="PROTEIN RHSA-RELATED"/>
    <property type="match status" value="1"/>
</dbReference>
<evidence type="ECO:0000256" key="3">
    <source>
        <dbReference type="ARBA" id="ARBA00022737"/>
    </source>
</evidence>
<dbReference type="InterPro" id="IPR013784">
    <property type="entry name" value="Carb-bd-like_fold"/>
</dbReference>
<evidence type="ECO:0000256" key="6">
    <source>
        <dbReference type="SAM" id="MobiDB-lite"/>
    </source>
</evidence>
<evidence type="ECO:0000256" key="5">
    <source>
        <dbReference type="ARBA" id="ARBA00030238"/>
    </source>
</evidence>
<evidence type="ECO:0000259" key="8">
    <source>
        <dbReference type="SMART" id="SM00306"/>
    </source>
</evidence>
<dbReference type="InterPro" id="IPR006530">
    <property type="entry name" value="YD"/>
</dbReference>
<evidence type="ECO:0000256" key="4">
    <source>
        <dbReference type="ARBA" id="ARBA00022837"/>
    </source>
</evidence>
<accession>A0ABN1P3G2</accession>
<feature type="compositionally biased region" description="Low complexity" evidence="6">
    <location>
        <begin position="45"/>
        <end position="54"/>
    </location>
</feature>
<dbReference type="NCBIfam" id="TIGR01643">
    <property type="entry name" value="YD_repeat_2x"/>
    <property type="match status" value="9"/>
</dbReference>
<dbReference type="Pfam" id="PF20148">
    <property type="entry name" value="DUF6531"/>
    <property type="match status" value="1"/>
</dbReference>
<dbReference type="CDD" id="cd00603">
    <property type="entry name" value="IPT_PCSR"/>
    <property type="match status" value="1"/>
</dbReference>
<evidence type="ECO:0000256" key="7">
    <source>
        <dbReference type="SAM" id="SignalP"/>
    </source>
</evidence>
<dbReference type="SMART" id="SM00306">
    <property type="entry name" value="HintN"/>
    <property type="match status" value="1"/>
</dbReference>
<dbReference type="Pfam" id="PF01833">
    <property type="entry name" value="TIG"/>
    <property type="match status" value="2"/>
</dbReference>
<evidence type="ECO:0000256" key="2">
    <source>
        <dbReference type="ARBA" id="ARBA00012595"/>
    </source>
</evidence>
<dbReference type="InterPro" id="IPR013783">
    <property type="entry name" value="Ig-like_fold"/>
</dbReference>
<dbReference type="InterPro" id="IPR050708">
    <property type="entry name" value="T6SS_VgrG/RHS"/>
</dbReference>
<dbReference type="EMBL" id="BAAAHQ010000008">
    <property type="protein sequence ID" value="GAA0922285.1"/>
    <property type="molecule type" value="Genomic_DNA"/>
</dbReference>
<comment type="catalytic activity">
    <reaction evidence="1">
        <text>Endohydrolysis of (1-&gt;4)-alpha-D-glucosidic linkages in polysaccharides containing three or more (1-&gt;4)-alpha-linked D-glucose units.</text>
        <dbReference type="EC" id="3.2.1.1"/>
    </reaction>
</comment>
<feature type="compositionally biased region" description="Low complexity" evidence="6">
    <location>
        <begin position="28"/>
        <end position="38"/>
    </location>
</feature>
<keyword evidence="7" id="KW-0732">Signal</keyword>
<dbReference type="InterPro" id="IPR036844">
    <property type="entry name" value="Hint_dom_sf"/>
</dbReference>
<dbReference type="SUPFAM" id="SSF51294">
    <property type="entry name" value="Hedgehog/intein (Hint) domain"/>
    <property type="match status" value="1"/>
</dbReference>
<comment type="caution">
    <text evidence="9">The sequence shown here is derived from an EMBL/GenBank/DDBJ whole genome shotgun (WGS) entry which is preliminary data.</text>
</comment>
<dbReference type="InterPro" id="IPR003587">
    <property type="entry name" value="Hint_dom_N"/>
</dbReference>
<dbReference type="InterPro" id="IPR014756">
    <property type="entry name" value="Ig_E-set"/>
</dbReference>
<dbReference type="InterPro" id="IPR002909">
    <property type="entry name" value="IPT_dom"/>
</dbReference>
<dbReference type="SUPFAM" id="SSF49452">
    <property type="entry name" value="Starch-binding domain-like"/>
    <property type="match status" value="1"/>
</dbReference>
<gene>
    <name evidence="9" type="ORF">GCM10009560_21540</name>
</gene>
<dbReference type="NCBIfam" id="TIGR03696">
    <property type="entry name" value="Rhs_assc_core"/>
    <property type="match status" value="1"/>
</dbReference>
<dbReference type="InterPro" id="IPR030934">
    <property type="entry name" value="Intein_C"/>
</dbReference>
<dbReference type="Pfam" id="PF07591">
    <property type="entry name" value="PT-HINT"/>
    <property type="match status" value="1"/>
</dbReference>
<feature type="region of interest" description="Disordered" evidence="6">
    <location>
        <begin position="914"/>
        <end position="956"/>
    </location>
</feature>
<name>A0ABN1P3G2_9ACTN</name>
<reference evidence="9 10" key="1">
    <citation type="journal article" date="2019" name="Int. J. Syst. Evol. Microbiol.">
        <title>The Global Catalogue of Microorganisms (GCM) 10K type strain sequencing project: providing services to taxonomists for standard genome sequencing and annotation.</title>
        <authorList>
            <consortium name="The Broad Institute Genomics Platform"/>
            <consortium name="The Broad Institute Genome Sequencing Center for Infectious Disease"/>
            <person name="Wu L."/>
            <person name="Ma J."/>
        </authorList>
    </citation>
    <scope>NUCLEOTIDE SEQUENCE [LARGE SCALE GENOMIC DNA]</scope>
    <source>
        <strain evidence="9 10">JCM 11136</strain>
    </source>
</reference>
<evidence type="ECO:0000313" key="9">
    <source>
        <dbReference type="EMBL" id="GAA0922285.1"/>
    </source>
</evidence>
<dbReference type="InterPro" id="IPR017868">
    <property type="entry name" value="Filamin/ABP280_repeat-like"/>
</dbReference>
<evidence type="ECO:0000256" key="1">
    <source>
        <dbReference type="ARBA" id="ARBA00000548"/>
    </source>
</evidence>
<keyword evidence="3" id="KW-0677">Repeat</keyword>
<dbReference type="Pfam" id="PF25023">
    <property type="entry name" value="TEN_YD-shell"/>
    <property type="match status" value="2"/>
</dbReference>
<feature type="chain" id="PRO_5046143684" description="alpha-amylase" evidence="7">
    <location>
        <begin position="28"/>
        <end position="2465"/>
    </location>
</feature>
<dbReference type="InterPro" id="IPR022385">
    <property type="entry name" value="Rhs_assc_core"/>
</dbReference>
<feature type="compositionally biased region" description="Low complexity" evidence="6">
    <location>
        <begin position="914"/>
        <end position="926"/>
    </location>
</feature>
<keyword evidence="10" id="KW-1185">Reference proteome</keyword>
<feature type="domain" description="Hint" evidence="8">
    <location>
        <begin position="2225"/>
        <end position="2323"/>
    </location>
</feature>
<dbReference type="InterPro" id="IPR031325">
    <property type="entry name" value="RHS_repeat"/>
</dbReference>
<protein>
    <recommendedName>
        <fullName evidence="2">alpha-amylase</fullName>
        <ecNumber evidence="2">3.2.1.1</ecNumber>
    </recommendedName>
    <alternativeName>
        <fullName evidence="5">1,4-alpha-D-glucan glucanohydrolase</fullName>
    </alternativeName>
</protein>
<dbReference type="EC" id="3.2.1.1" evidence="2"/>
<dbReference type="CDD" id="cd00081">
    <property type="entry name" value="Hint"/>
    <property type="match status" value="1"/>
</dbReference>
<dbReference type="Gene3D" id="2.170.16.10">
    <property type="entry name" value="Hedgehog/Intein (Hint) domain"/>
    <property type="match status" value="1"/>
</dbReference>
<dbReference type="PROSITE" id="PS50817">
    <property type="entry name" value="INTEIN_N_TER"/>
    <property type="match status" value="1"/>
</dbReference>
<feature type="signal peptide" evidence="7">
    <location>
        <begin position="1"/>
        <end position="27"/>
    </location>
</feature>
<dbReference type="Proteomes" id="UP001501578">
    <property type="component" value="Unassembled WGS sequence"/>
</dbReference>
<dbReference type="Gene3D" id="2.60.120.380">
    <property type="match status" value="3"/>
</dbReference>
<dbReference type="PROSITE" id="PS50194">
    <property type="entry name" value="FILAMIN_REPEAT"/>
    <property type="match status" value="1"/>
</dbReference>
<organism evidence="9 10">
    <name type="scientific">Nonomuraea longicatena</name>
    <dbReference type="NCBI Taxonomy" id="83682"/>
    <lineage>
        <taxon>Bacteria</taxon>
        <taxon>Bacillati</taxon>
        <taxon>Actinomycetota</taxon>
        <taxon>Actinomycetes</taxon>
        <taxon>Streptosporangiales</taxon>
        <taxon>Streptosporangiaceae</taxon>
        <taxon>Nonomuraea</taxon>
    </lineage>
</organism>
<dbReference type="PANTHER" id="PTHR32305">
    <property type="match status" value="1"/>
</dbReference>
<keyword evidence="4" id="KW-0106">Calcium</keyword>
<dbReference type="InterPro" id="IPR045351">
    <property type="entry name" value="DUF6531"/>
</dbReference>
<dbReference type="Pfam" id="PF05593">
    <property type="entry name" value="RHS_repeat"/>
    <property type="match status" value="2"/>
</dbReference>
<sequence length="2465" mass="259038">MRSFQRARLLALSLAIMVALPPVPAVAEAGGRPAEAPVRTTQRSEAAGPRAAEPAPGPVSYAYDAAGRLVGATQPGGESAVYDYDAAGNVLGVTRLAAGQLKVMSVVPVTAKAGQTVRLHGTGFAATPAGNTVTFNGVPATVTRATATELTVTVPEGATGGQVDVTVAGATASGGTFTAAASGPVVTALSPASGPATTVVTATGGNFAAEAADNVVSVNGYRATVTAVTATSLTFEVPQGATTGKVIVSTPSGQSTVPGDFVVPLTDVDPATVESTTRLDPGTASQTVSITAPGKSAVLVFDAPASGRVDLGMTGSTLDGFMMRAFGPQGESVGSEPAAGNSVLRLTGLREGLTYQVLIDPTAPTAAGQVTATMSEPLAAGALSPTAAGTTATITRPGQSAIATFEGTANAPISLGLTGNTSAEFIHADVVSPSGDVVVNNHMVTAGGSSAIDLARLPESGTYQVVLSPNAAATGAVTVTFSKAVDAGQLSATAAGTQIAITRPGQNAVMTFQGTAGQAAGLGVTANTIGKASYVDVIAPDGTLVVDNWYFNANTPGERDIAALPQTGAYTVVIDPWDLATGAATVTYSNPVDAGQLSATAGGTLVTIARPGQDAVMTFQGTAGQAASLAITANTLNKTSYLDVIAPDGTLVVDNWYFNPGSVNERDIASLPQTGTYTVVIDPWDAGTGALTVTYATAVTAGPLSPTAAGTQVTITRPGQDAVLTFDGTTGQGVSLGITANTVNKLSYFGIIAPDGTVVVSDAYVSANSVGEIDVFRLPQTGRYRIVADPTDGGTGRFTATFSTRVSGGALALGGAAASATTTRPGQDAAFTFTGAVGQRLRLTISNVAAFPSSLNIAVYRPDGTRWTNTFTSVNRTIDIADLTTAGTYTVVADPVQAGVGKITVALATRTALAASAPAEPAKTEPITPEPTKSEQTNPAPVEQPEETRQSWRPDKLNLRGTDWLIRRPDPEPVAELKAADGSTALTGLVRTIDGKPLPKVAVSAGTVTATTDRQGRFLLTGLPAGTVTLDVDGGPAGSKGRRYGFYSIKADAAQGRTTALPYPIWMQQLDTQHVVRFDSPTKTEVVLKNPKIPGLEVRIPAGSVIRTKAGKVITELGITPIPIDRPPFPLPANGIVPVYFTIQPGGGFVFPTGASVVYPNYSKLPPGHQVDFWNYDPERRGWYVYGHGRVSADATQVIPDAETKVWSFFGGMFNVGLLPPWTKKWFRDVWDWVEGDPVQLSTGELIDARTDLAVDDVMPIEWGRVRYQGDTASRTFGVGQMSTYDMFLHSQEQYKEVDLYLPGGGTVHFKRTSAGTGISDAVFAAQSALGEWRDAVIDYKSSEWRLTRVDGTVYYFPEYTPVTRITDRNGNTVRIARNANRRITRITSPNGRWIGLTYDNEDRVTAASDNIGRRVSYTYSVAGRTGRLATVTDPAGKTLSYTYDGSGRMLTATDTRGVAYLTNEYDSAGRVARQVLPDGRTFRFEYTADAAGKISETRVTHPDGSVQRVLFNATGAVTSETKAYGSPLARTTTFARGADQRIESTTDHTGRVTAYHYDGKGRLTHSTRMAGTPQASDSERVVYSAFDLPSKITDEFGKITTFDYDPRGNLVKETDPLGRATRMTHNAEGQLLGVTDKTGKTTAYTYHMGDLRSSVDPLGRTTRFFTDGAGRVVQTTNPAGATWRTVYDVRNQVTASTNPLGQTLGFGYDDAGNLTRLTDPRGHAITWRYDDSDRVTHVTDALGKTATTTYTPLGKPAQTTARSGKVATFGYDLLGRPTEVRYGVNGQNAESAVTFAYDGADRLSGLTDTAAAGTTTFAYDDLDRVTTVTRPAGQISYTHDAADRTVSTTVAGRTPLTYEYGLDGTLSKIKRGADEVVTHYDSAGRQERLTLPGGWSGHYTYDDDGRVNALTYKHGTTDKGRLTYSYDLTGKIGAIGGSLARSALPQARGGLVYDGANRLTSAGGRTLAYDFDGNLADDGDTAYTWNARGQLTGMNRAGLSAAFRYDAEGIRDRRTVNGAVTGFLTDGDNPIAETDAAGTVTADLLSGGVDEWLTRSTTAGRQTYLRDLQGNTLALGADDGNLQAQYAYDPYGGASATGGTGGNPFTYTGREDDGTGLMHYRARYYSPTLGRFISEDPSGLDGGTNLYAYIGGDPVNDTDPTGRIPLLATCAAGAGLGGGLDYLAQRLSGRKVDWGSVGGQAALGCGLGGLGRAFGLGRAGSCLTNSFTGDTPVVMADGTRRPIRDLRVGDRVLATDPETGRGRAEPVTAVIEGAGVKELVRVSLDGGGTVVATDGHPFWVADLREWATADRLEPGMWLRTAAGTFVQISVVQRMREPAHVYNLTVGDTHTFHVGVGAADVLVHNSTCTVLGTRVGVTPYLGRPGYNVLNVPNKGTGRWYWRRNKAWVDDAIARGDEIRLTVDPHKPIYAKGNVYQRELRYLRDLGYRFEQRGDHWVAIRYPRGS</sequence>
<dbReference type="PROSITE" id="PS50818">
    <property type="entry name" value="INTEIN_C_TER"/>
    <property type="match status" value="1"/>
</dbReference>
<dbReference type="SUPFAM" id="SSF81296">
    <property type="entry name" value="E set domains"/>
    <property type="match status" value="2"/>
</dbReference>
<evidence type="ECO:0000313" key="10">
    <source>
        <dbReference type="Proteomes" id="UP001501578"/>
    </source>
</evidence>
<dbReference type="Gene3D" id="2.180.10.10">
    <property type="entry name" value="RHS repeat-associated core"/>
    <property type="match status" value="4"/>
</dbReference>
<dbReference type="InterPro" id="IPR056823">
    <property type="entry name" value="TEN-like_YD-shell"/>
</dbReference>
<dbReference type="Gene3D" id="2.60.40.10">
    <property type="entry name" value="Immunoglobulins"/>
    <property type="match status" value="2"/>
</dbReference>